<dbReference type="EMBL" id="FZQA01000001">
    <property type="protein sequence ID" value="SNT68322.1"/>
    <property type="molecule type" value="Genomic_DNA"/>
</dbReference>
<keyword evidence="1" id="KW-0472">Membrane</keyword>
<sequence>MNLRQRTSRYGFGVMFSAGVAGVVLVAACVRANFQPNLEIALAAALVVTLIMHARLGFALSKAQLELDMMRKLTKRCDEDPIKAARKIAPVLRFEPTRELSEPDAIMLERVRDAIENDRLELYLQPIVSLPQRKIRYYEAFSRLRGRDGGILRPTDYLEAAERANKIGVIDNMILLRCVQAFRRLRDQDSQFAVFCNLSPATLFDVDFFNHFTDYLEINGDLAPRLIFEFTYPAVQMMHPRFEENLRAIARRGFAFSVDHVHTLDLDWEALRRKNFRYAKAPSALLMAADAGQEAAAKLRALRKRLADAGIDLVAEKIEYESSMPEILALGIDYGQGNLFGPPRPADYYVGRHRREDDAAVAAGPAPGLAKAS</sequence>
<dbReference type="PANTHER" id="PTHR33121">
    <property type="entry name" value="CYCLIC DI-GMP PHOSPHODIESTERASE PDEF"/>
    <property type="match status" value="1"/>
</dbReference>
<proteinExistence type="predicted"/>
<evidence type="ECO:0000256" key="1">
    <source>
        <dbReference type="SAM" id="Phobius"/>
    </source>
</evidence>
<dbReference type="AlphaFoldDB" id="A0A239PKH3"/>
<dbReference type="PANTHER" id="PTHR33121:SF79">
    <property type="entry name" value="CYCLIC DI-GMP PHOSPHODIESTERASE PDED-RELATED"/>
    <property type="match status" value="1"/>
</dbReference>
<dbReference type="InterPro" id="IPR050706">
    <property type="entry name" value="Cyclic-di-GMP_PDE-like"/>
</dbReference>
<reference evidence="3 4" key="1">
    <citation type="submission" date="2017-07" db="EMBL/GenBank/DDBJ databases">
        <authorList>
            <person name="Sun Z.S."/>
            <person name="Albrecht U."/>
            <person name="Echele G."/>
            <person name="Lee C.C."/>
        </authorList>
    </citation>
    <scope>NUCLEOTIDE SEQUENCE [LARGE SCALE GENOMIC DNA]</scope>
    <source>
        <strain evidence="3 4">CGMCC 1.12710</strain>
    </source>
</reference>
<keyword evidence="4" id="KW-1185">Reference proteome</keyword>
<dbReference type="InterPro" id="IPR001633">
    <property type="entry name" value="EAL_dom"/>
</dbReference>
<feature type="transmembrane region" description="Helical" evidence="1">
    <location>
        <begin position="40"/>
        <end position="61"/>
    </location>
</feature>
<dbReference type="OrthoDB" id="7178689at2"/>
<organism evidence="3 4">
    <name type="scientific">Amphiplicatus metriothermophilus</name>
    <dbReference type="NCBI Taxonomy" id="1519374"/>
    <lineage>
        <taxon>Bacteria</taxon>
        <taxon>Pseudomonadati</taxon>
        <taxon>Pseudomonadota</taxon>
        <taxon>Alphaproteobacteria</taxon>
        <taxon>Parvularculales</taxon>
        <taxon>Parvularculaceae</taxon>
        <taxon>Amphiplicatus</taxon>
    </lineage>
</organism>
<protein>
    <submittedName>
        <fullName evidence="3">EAL domain, c-di-GMP-specific phosphodiesterase class I (Or its enzymatically inactive variant)</fullName>
    </submittedName>
</protein>
<dbReference type="Pfam" id="PF00563">
    <property type="entry name" value="EAL"/>
    <property type="match status" value="1"/>
</dbReference>
<evidence type="ECO:0000259" key="2">
    <source>
        <dbReference type="PROSITE" id="PS50883"/>
    </source>
</evidence>
<accession>A0A239PKH3</accession>
<evidence type="ECO:0000313" key="4">
    <source>
        <dbReference type="Proteomes" id="UP000198346"/>
    </source>
</evidence>
<dbReference type="RefSeq" id="WP_089411273.1">
    <property type="nucleotide sequence ID" value="NZ_FZQA01000001.1"/>
</dbReference>
<dbReference type="Gene3D" id="3.20.20.450">
    <property type="entry name" value="EAL domain"/>
    <property type="match status" value="1"/>
</dbReference>
<dbReference type="GO" id="GO:0071111">
    <property type="term" value="F:cyclic-guanylate-specific phosphodiesterase activity"/>
    <property type="evidence" value="ECO:0007669"/>
    <property type="project" value="InterPro"/>
</dbReference>
<dbReference type="PROSITE" id="PS51257">
    <property type="entry name" value="PROKAR_LIPOPROTEIN"/>
    <property type="match status" value="1"/>
</dbReference>
<name>A0A239PKH3_9PROT</name>
<keyword evidence="1" id="KW-0812">Transmembrane</keyword>
<feature type="domain" description="EAL" evidence="2">
    <location>
        <begin position="104"/>
        <end position="357"/>
    </location>
</feature>
<dbReference type="PROSITE" id="PS50883">
    <property type="entry name" value="EAL"/>
    <property type="match status" value="1"/>
</dbReference>
<dbReference type="Proteomes" id="UP000198346">
    <property type="component" value="Unassembled WGS sequence"/>
</dbReference>
<dbReference type="CDD" id="cd01948">
    <property type="entry name" value="EAL"/>
    <property type="match status" value="1"/>
</dbReference>
<dbReference type="SMART" id="SM00052">
    <property type="entry name" value="EAL"/>
    <property type="match status" value="1"/>
</dbReference>
<feature type="transmembrane region" description="Helical" evidence="1">
    <location>
        <begin position="12"/>
        <end position="34"/>
    </location>
</feature>
<keyword evidence="1" id="KW-1133">Transmembrane helix</keyword>
<dbReference type="InterPro" id="IPR035919">
    <property type="entry name" value="EAL_sf"/>
</dbReference>
<evidence type="ECO:0000313" key="3">
    <source>
        <dbReference type="EMBL" id="SNT68322.1"/>
    </source>
</evidence>
<gene>
    <name evidence="3" type="ORF">SAMN06297382_0824</name>
</gene>
<dbReference type="SUPFAM" id="SSF141868">
    <property type="entry name" value="EAL domain-like"/>
    <property type="match status" value="1"/>
</dbReference>